<dbReference type="PROSITE" id="PS50158">
    <property type="entry name" value="ZF_CCHC"/>
    <property type="match status" value="2"/>
</dbReference>
<keyword evidence="1" id="KW-0862">Zinc</keyword>
<dbReference type="SMART" id="SM00343">
    <property type="entry name" value="ZnF_C2HC"/>
    <property type="match status" value="3"/>
</dbReference>
<dbReference type="OrthoDB" id="8065064at2759"/>
<evidence type="ECO:0000259" key="3">
    <source>
        <dbReference type="PROSITE" id="PS50158"/>
    </source>
</evidence>
<accession>A0A2G8LEY9</accession>
<gene>
    <name evidence="4" type="ORF">BSL78_04308</name>
</gene>
<dbReference type="GO" id="GO:0003690">
    <property type="term" value="F:double-stranded DNA binding"/>
    <property type="evidence" value="ECO:0007669"/>
    <property type="project" value="InterPro"/>
</dbReference>
<dbReference type="GO" id="GO:0002218">
    <property type="term" value="P:activation of innate immune response"/>
    <property type="evidence" value="ECO:0007669"/>
    <property type="project" value="InterPro"/>
</dbReference>
<dbReference type="InterPro" id="IPR001878">
    <property type="entry name" value="Znf_CCHC"/>
</dbReference>
<evidence type="ECO:0000256" key="2">
    <source>
        <dbReference type="SAM" id="MobiDB-lite"/>
    </source>
</evidence>
<evidence type="ECO:0000313" key="4">
    <source>
        <dbReference type="EMBL" id="PIK58787.1"/>
    </source>
</evidence>
<feature type="domain" description="CCHC-type" evidence="3">
    <location>
        <begin position="203"/>
        <end position="219"/>
    </location>
</feature>
<dbReference type="GO" id="GO:0008270">
    <property type="term" value="F:zinc ion binding"/>
    <property type="evidence" value="ECO:0007669"/>
    <property type="project" value="UniProtKB-KW"/>
</dbReference>
<dbReference type="PANTHER" id="PTHR22639">
    <property type="entry name" value="GAG-RELATED PROTEIN"/>
    <property type="match status" value="1"/>
</dbReference>
<dbReference type="AlphaFoldDB" id="A0A2G8LEY9"/>
<reference evidence="4 5" key="1">
    <citation type="journal article" date="2017" name="PLoS Biol.">
        <title>The sea cucumber genome provides insights into morphological evolution and visceral regeneration.</title>
        <authorList>
            <person name="Zhang X."/>
            <person name="Sun L."/>
            <person name="Yuan J."/>
            <person name="Sun Y."/>
            <person name="Gao Y."/>
            <person name="Zhang L."/>
            <person name="Li S."/>
            <person name="Dai H."/>
            <person name="Hamel J.F."/>
            <person name="Liu C."/>
            <person name="Yu Y."/>
            <person name="Liu S."/>
            <person name="Lin W."/>
            <person name="Guo K."/>
            <person name="Jin S."/>
            <person name="Xu P."/>
            <person name="Storey K.B."/>
            <person name="Huan P."/>
            <person name="Zhang T."/>
            <person name="Zhou Y."/>
            <person name="Zhang J."/>
            <person name="Lin C."/>
            <person name="Li X."/>
            <person name="Xing L."/>
            <person name="Huo D."/>
            <person name="Sun M."/>
            <person name="Wang L."/>
            <person name="Mercier A."/>
            <person name="Li F."/>
            <person name="Yang H."/>
            <person name="Xiang J."/>
        </authorList>
    </citation>
    <scope>NUCLEOTIDE SEQUENCE [LARGE SCALE GENOMIC DNA]</scope>
    <source>
        <strain evidence="4">Shaxun</strain>
        <tissue evidence="4">Muscle</tissue>
    </source>
</reference>
<comment type="caution">
    <text evidence="4">The sequence shown here is derived from an EMBL/GenBank/DDBJ whole genome shotgun (WGS) entry which is preliminary data.</text>
</comment>
<dbReference type="InterPro" id="IPR036875">
    <property type="entry name" value="Znf_CCHC_sf"/>
</dbReference>
<keyword evidence="1" id="KW-0479">Metal-binding</keyword>
<dbReference type="GO" id="GO:0003723">
    <property type="term" value="F:RNA binding"/>
    <property type="evidence" value="ECO:0007669"/>
    <property type="project" value="InterPro"/>
</dbReference>
<feature type="domain" description="CCHC-type" evidence="3">
    <location>
        <begin position="186"/>
        <end position="201"/>
    </location>
</feature>
<dbReference type="Pfam" id="PF00098">
    <property type="entry name" value="zf-CCHC"/>
    <property type="match status" value="1"/>
</dbReference>
<name>A0A2G8LEY9_STIJA</name>
<feature type="compositionally biased region" description="Acidic residues" evidence="2">
    <location>
        <begin position="218"/>
        <end position="232"/>
    </location>
</feature>
<dbReference type="InterPro" id="IPR042509">
    <property type="entry name" value="ZCCHC3"/>
</dbReference>
<dbReference type="EMBL" id="MRZV01000102">
    <property type="protein sequence ID" value="PIK58787.1"/>
    <property type="molecule type" value="Genomic_DNA"/>
</dbReference>
<dbReference type="Proteomes" id="UP000230750">
    <property type="component" value="Unassembled WGS sequence"/>
</dbReference>
<organism evidence="4 5">
    <name type="scientific">Stichopus japonicus</name>
    <name type="common">Sea cucumber</name>
    <dbReference type="NCBI Taxonomy" id="307972"/>
    <lineage>
        <taxon>Eukaryota</taxon>
        <taxon>Metazoa</taxon>
        <taxon>Echinodermata</taxon>
        <taxon>Eleutherozoa</taxon>
        <taxon>Echinozoa</taxon>
        <taxon>Holothuroidea</taxon>
        <taxon>Aspidochirotacea</taxon>
        <taxon>Aspidochirotida</taxon>
        <taxon>Stichopodidae</taxon>
        <taxon>Apostichopus</taxon>
    </lineage>
</organism>
<evidence type="ECO:0000313" key="5">
    <source>
        <dbReference type="Proteomes" id="UP000230750"/>
    </source>
</evidence>
<keyword evidence="5" id="KW-1185">Reference proteome</keyword>
<dbReference type="PANTHER" id="PTHR22639:SF9">
    <property type="entry name" value="ZINC FINGER CCHC DOMAIN-CONTAINING PROTEIN 3-LIKE"/>
    <property type="match status" value="1"/>
</dbReference>
<evidence type="ECO:0000256" key="1">
    <source>
        <dbReference type="PROSITE-ProRule" id="PRU00047"/>
    </source>
</evidence>
<keyword evidence="1" id="KW-0863">Zinc-finger</keyword>
<protein>
    <submittedName>
        <fullName evidence="4">Putative zinc finger CCHC domain-containing protein 10-like</fullName>
    </submittedName>
</protein>
<proteinExistence type="predicted"/>
<feature type="region of interest" description="Disordered" evidence="2">
    <location>
        <begin position="218"/>
        <end position="299"/>
    </location>
</feature>
<dbReference type="SUPFAM" id="SSF57756">
    <property type="entry name" value="Retrovirus zinc finger-like domains"/>
    <property type="match status" value="1"/>
</dbReference>
<dbReference type="Gene3D" id="4.10.60.10">
    <property type="entry name" value="Zinc finger, CCHC-type"/>
    <property type="match status" value="1"/>
</dbReference>
<sequence length="299" mass="33603">MDSAKSAPVNLKENSVRVFDKGYSYTDLVKSIHADVGNQRIIGCVKSSGQWIVTLKNGADAELIQETGLEIKGEYSNVVGVEKTILTVSRYGIPSYIEDAELSSKLEGYGCLVKTDWTRNHHEEFPEIENGIRYARVQMPTNAKNLPYAVTIDNIHMRVKHNDQIKVCNNCLSEKHTMKECPKYICRLCGKQGHAERRCPKVKCFRCQQFGHKSFDCTEEVDPNENDLDAQDTMETNSETPDNAEKPIEDNVAEVPTSLPTNTQPQQKPPKSPKKAKATTTATKKNPTDEAQKTRLQRT</sequence>